<evidence type="ECO:0000256" key="1">
    <source>
        <dbReference type="SAM" id="Coils"/>
    </source>
</evidence>
<feature type="non-terminal residue" evidence="3">
    <location>
        <position position="1"/>
    </location>
</feature>
<feature type="region of interest" description="Disordered" evidence="2">
    <location>
        <begin position="1"/>
        <end position="45"/>
    </location>
</feature>
<feature type="compositionally biased region" description="Basic and acidic residues" evidence="2">
    <location>
        <begin position="18"/>
        <end position="33"/>
    </location>
</feature>
<name>A0A9K3CWX8_9EUKA</name>
<sequence length="187" mass="20937">MSSPVPPVDRYQPAQTARLDRDSFRESYRDENPRQTQSRSAYLSATGYGAGGEEVRDMKKQLAAKNAQVSLLQAENARMAADIRSSKNEFQAQRQYIDTLKIALNMRAEDFQLPNGEYFVSAVELRAALDKAEGQLETVKREKDRVSSRLDESKNLLKELHSTVKEVSARAVAQAKVIKDLKAAESS</sequence>
<dbReference type="EMBL" id="BDIP01001585">
    <property type="protein sequence ID" value="GIQ84706.1"/>
    <property type="molecule type" value="Genomic_DNA"/>
</dbReference>
<keyword evidence="1" id="KW-0175">Coiled coil</keyword>
<dbReference type="AlphaFoldDB" id="A0A9K3CWX8"/>
<dbReference type="Proteomes" id="UP000265618">
    <property type="component" value="Unassembled WGS sequence"/>
</dbReference>
<evidence type="ECO:0000313" key="4">
    <source>
        <dbReference type="Proteomes" id="UP000265618"/>
    </source>
</evidence>
<protein>
    <submittedName>
        <fullName evidence="3">Uncharacterized protein</fullName>
    </submittedName>
</protein>
<feature type="compositionally biased region" description="Polar residues" evidence="2">
    <location>
        <begin position="34"/>
        <end position="43"/>
    </location>
</feature>
<comment type="caution">
    <text evidence="3">The sequence shown here is derived from an EMBL/GenBank/DDBJ whole genome shotgun (WGS) entry which is preliminary data.</text>
</comment>
<organism evidence="3 4">
    <name type="scientific">Kipferlia bialata</name>
    <dbReference type="NCBI Taxonomy" id="797122"/>
    <lineage>
        <taxon>Eukaryota</taxon>
        <taxon>Metamonada</taxon>
        <taxon>Carpediemonas-like organisms</taxon>
        <taxon>Kipferlia</taxon>
    </lineage>
</organism>
<proteinExistence type="predicted"/>
<keyword evidence="4" id="KW-1185">Reference proteome</keyword>
<reference evidence="3 4" key="1">
    <citation type="journal article" date="2018" name="PLoS ONE">
        <title>The draft genome of Kipferlia bialata reveals reductive genome evolution in fornicate parasites.</title>
        <authorList>
            <person name="Tanifuji G."/>
            <person name="Takabayashi S."/>
            <person name="Kume K."/>
            <person name="Takagi M."/>
            <person name="Nakayama T."/>
            <person name="Kamikawa R."/>
            <person name="Inagaki Y."/>
            <person name="Hashimoto T."/>
        </authorList>
    </citation>
    <scope>NUCLEOTIDE SEQUENCE [LARGE SCALE GENOMIC DNA]</scope>
    <source>
        <strain evidence="3">NY0173</strain>
    </source>
</reference>
<gene>
    <name evidence="3" type="ORF">KIPB_006254</name>
</gene>
<evidence type="ECO:0000313" key="3">
    <source>
        <dbReference type="EMBL" id="GIQ84706.1"/>
    </source>
</evidence>
<evidence type="ECO:0000256" key="2">
    <source>
        <dbReference type="SAM" id="MobiDB-lite"/>
    </source>
</evidence>
<feature type="coiled-coil region" evidence="1">
    <location>
        <begin position="122"/>
        <end position="170"/>
    </location>
</feature>
<accession>A0A9K3CWX8</accession>